<dbReference type="Proteomes" id="UP000186292">
    <property type="component" value="Unassembled WGS sequence"/>
</dbReference>
<accession>A0A1N7IXG6</accession>
<organism evidence="2 3">
    <name type="scientific">Corynebacterium appendicis CIP 107643</name>
    <dbReference type="NCBI Taxonomy" id="1161099"/>
    <lineage>
        <taxon>Bacteria</taxon>
        <taxon>Bacillati</taxon>
        <taxon>Actinomycetota</taxon>
        <taxon>Actinomycetes</taxon>
        <taxon>Mycobacteriales</taxon>
        <taxon>Corynebacteriaceae</taxon>
        <taxon>Corynebacterium</taxon>
    </lineage>
</organism>
<name>A0A1N7IXG6_9CORY</name>
<dbReference type="EMBL" id="FTOF01000002">
    <property type="protein sequence ID" value="SIS41686.1"/>
    <property type="molecule type" value="Genomic_DNA"/>
</dbReference>
<reference evidence="3" key="1">
    <citation type="submission" date="2017-01" db="EMBL/GenBank/DDBJ databases">
        <authorList>
            <person name="Varghese N."/>
            <person name="Submissions S."/>
        </authorList>
    </citation>
    <scope>NUCLEOTIDE SEQUENCE [LARGE SCALE GENOMIC DNA]</scope>
    <source>
        <strain evidence="3">DSM 44531</strain>
    </source>
</reference>
<sequence>MCGHHRGRHSAIPRFVILLLGGASLLLGAEAVIVAGGVSLARAVEIVVAALIFAVFAQLAKNYELVPGGGEGNSGGGISTDWSTF</sequence>
<keyword evidence="1" id="KW-0472">Membrane</keyword>
<protein>
    <submittedName>
        <fullName evidence="2">Uncharacterized protein</fullName>
    </submittedName>
</protein>
<feature type="transmembrane region" description="Helical" evidence="1">
    <location>
        <begin position="41"/>
        <end position="60"/>
    </location>
</feature>
<keyword evidence="1" id="KW-0812">Transmembrane</keyword>
<gene>
    <name evidence="2" type="ORF">SAMN05444817_102261</name>
</gene>
<evidence type="ECO:0000313" key="3">
    <source>
        <dbReference type="Proteomes" id="UP000186292"/>
    </source>
</evidence>
<proteinExistence type="predicted"/>
<keyword evidence="1" id="KW-1133">Transmembrane helix</keyword>
<evidence type="ECO:0000313" key="2">
    <source>
        <dbReference type="EMBL" id="SIS41686.1"/>
    </source>
</evidence>
<keyword evidence="3" id="KW-1185">Reference proteome</keyword>
<dbReference type="AlphaFoldDB" id="A0A1N7IXG6"/>
<evidence type="ECO:0000256" key="1">
    <source>
        <dbReference type="SAM" id="Phobius"/>
    </source>
</evidence>